<reference evidence="2 3" key="1">
    <citation type="journal article" date="2021" name="Nat. Commun.">
        <title>Genetic determinants of endophytism in the Arabidopsis root mycobiome.</title>
        <authorList>
            <person name="Mesny F."/>
            <person name="Miyauchi S."/>
            <person name="Thiergart T."/>
            <person name="Pickel B."/>
            <person name="Atanasova L."/>
            <person name="Karlsson M."/>
            <person name="Huettel B."/>
            <person name="Barry K.W."/>
            <person name="Haridas S."/>
            <person name="Chen C."/>
            <person name="Bauer D."/>
            <person name="Andreopoulos W."/>
            <person name="Pangilinan J."/>
            <person name="LaButti K."/>
            <person name="Riley R."/>
            <person name="Lipzen A."/>
            <person name="Clum A."/>
            <person name="Drula E."/>
            <person name="Henrissat B."/>
            <person name="Kohler A."/>
            <person name="Grigoriev I.V."/>
            <person name="Martin F.M."/>
            <person name="Hacquard S."/>
        </authorList>
    </citation>
    <scope>NUCLEOTIDE SEQUENCE [LARGE SCALE GENOMIC DNA]</scope>
    <source>
        <strain evidence="2 3">MPI-SDFR-AT-0080</strain>
    </source>
</reference>
<evidence type="ECO:0008006" key="4">
    <source>
        <dbReference type="Google" id="ProtNLM"/>
    </source>
</evidence>
<sequence>MVMLLIFMLPQCCTQSAQSLYGSIPFCPSSHCFALLRFFPPLFPGCWVCECMPNALPCKMGILQLRQSMPH</sequence>
<feature type="signal peptide" evidence="1">
    <location>
        <begin position="1"/>
        <end position="19"/>
    </location>
</feature>
<keyword evidence="3" id="KW-1185">Reference proteome</keyword>
<name>A0ABQ8GPW7_9PEZI</name>
<evidence type="ECO:0000313" key="3">
    <source>
        <dbReference type="Proteomes" id="UP000774617"/>
    </source>
</evidence>
<keyword evidence="1" id="KW-0732">Signal</keyword>
<comment type="caution">
    <text evidence="2">The sequence shown here is derived from an EMBL/GenBank/DDBJ whole genome shotgun (WGS) entry which is preliminary data.</text>
</comment>
<evidence type="ECO:0000256" key="1">
    <source>
        <dbReference type="SAM" id="SignalP"/>
    </source>
</evidence>
<gene>
    <name evidence="2" type="ORF">B0J12DRAFT_644651</name>
</gene>
<accession>A0ABQ8GPW7</accession>
<protein>
    <recommendedName>
        <fullName evidence="4">Secreted protein</fullName>
    </recommendedName>
</protein>
<dbReference type="Proteomes" id="UP000774617">
    <property type="component" value="Unassembled WGS sequence"/>
</dbReference>
<proteinExistence type="predicted"/>
<organism evidence="2 3">
    <name type="scientific">Macrophomina phaseolina</name>
    <dbReference type="NCBI Taxonomy" id="35725"/>
    <lineage>
        <taxon>Eukaryota</taxon>
        <taxon>Fungi</taxon>
        <taxon>Dikarya</taxon>
        <taxon>Ascomycota</taxon>
        <taxon>Pezizomycotina</taxon>
        <taxon>Dothideomycetes</taxon>
        <taxon>Dothideomycetes incertae sedis</taxon>
        <taxon>Botryosphaeriales</taxon>
        <taxon>Botryosphaeriaceae</taxon>
        <taxon>Macrophomina</taxon>
    </lineage>
</organism>
<feature type="chain" id="PRO_5047402653" description="Secreted protein" evidence="1">
    <location>
        <begin position="20"/>
        <end position="71"/>
    </location>
</feature>
<dbReference type="EMBL" id="JAGTJR010000003">
    <property type="protein sequence ID" value="KAH7062229.1"/>
    <property type="molecule type" value="Genomic_DNA"/>
</dbReference>
<evidence type="ECO:0000313" key="2">
    <source>
        <dbReference type="EMBL" id="KAH7062229.1"/>
    </source>
</evidence>